<proteinExistence type="inferred from homology"/>
<accession>C0QD55</accession>
<dbReference type="InterPro" id="IPR041854">
    <property type="entry name" value="BFD-like_2Fe2S-bd_dom_sf"/>
</dbReference>
<dbReference type="HOGENOM" id="CLU_015740_0_1_7"/>
<reference evidence="8 9" key="1">
    <citation type="journal article" date="2009" name="Environ. Microbiol.">
        <title>Genome sequence of Desulfobacterium autotrophicum HRM2, a marine sulfate reducer oxidizing organic carbon completely to carbon dioxide.</title>
        <authorList>
            <person name="Strittmatter A.W."/>
            <person name="Liesegang H."/>
            <person name="Rabus R."/>
            <person name="Decker I."/>
            <person name="Amann J."/>
            <person name="Andres S."/>
            <person name="Henne A."/>
            <person name="Fricke W.F."/>
            <person name="Martinez-Arias R."/>
            <person name="Bartels D."/>
            <person name="Goesmann A."/>
            <person name="Krause L."/>
            <person name="Puehler A."/>
            <person name="Klenk H.P."/>
            <person name="Richter M."/>
            <person name="Schuler M."/>
            <person name="Gloeckner F.O."/>
            <person name="Meyerdierks A."/>
            <person name="Gottschalk G."/>
            <person name="Amann R."/>
        </authorList>
    </citation>
    <scope>NUCLEOTIDE SEQUENCE [LARGE SCALE GENOMIC DNA]</scope>
    <source>
        <strain evidence="9">ATCC 43914 / DSM 3382 / HRM2</strain>
    </source>
</reference>
<evidence type="ECO:0000256" key="5">
    <source>
        <dbReference type="ARBA" id="ARBA00023002"/>
    </source>
</evidence>
<dbReference type="AlphaFoldDB" id="C0QD55"/>
<dbReference type="PROSITE" id="PS00977">
    <property type="entry name" value="FAD_G3PDH_1"/>
    <property type="match status" value="1"/>
</dbReference>
<dbReference type="EC" id="1.1.5.3" evidence="6"/>
<dbReference type="NCBIfam" id="NF008313">
    <property type="entry name" value="PRK11101.1"/>
    <property type="match status" value="1"/>
</dbReference>
<dbReference type="InterPro" id="IPR000447">
    <property type="entry name" value="G3P_DH_FAD-dep"/>
</dbReference>
<dbReference type="InterPro" id="IPR006076">
    <property type="entry name" value="FAD-dep_OxRdtase"/>
</dbReference>
<evidence type="ECO:0000259" key="7">
    <source>
        <dbReference type="Pfam" id="PF01266"/>
    </source>
</evidence>
<evidence type="ECO:0000313" key="9">
    <source>
        <dbReference type="Proteomes" id="UP000000442"/>
    </source>
</evidence>
<dbReference type="PRINTS" id="PR01001">
    <property type="entry name" value="FADG3PDH"/>
</dbReference>
<gene>
    <name evidence="8" type="primary">glpA3</name>
    <name evidence="8" type="ordered locus">HRM2_42310</name>
</gene>
<dbReference type="SUPFAM" id="SSF51905">
    <property type="entry name" value="FAD/NAD(P)-binding domain"/>
    <property type="match status" value="1"/>
</dbReference>
<evidence type="ECO:0000256" key="6">
    <source>
        <dbReference type="RuleBase" id="RU361217"/>
    </source>
</evidence>
<sequence>MSVYVNFFMEASVETEVLIIGGGATGTGIARDLALRGIRSIVVEKGDINAGASGGNHGLLHSGARYVSNDAGSARECMEEADILRQTAPHCIDDCGGLFAAVQGDDENYVADFPNFCEKAGLDTTAIPPEAAREMEPLLADETIAAFRVRDGAIDPFMLSLENMAHARALGATLLCHTQVVGFERQNHCITKVWLEKTGTGERFSVEPRQIINATGAWAGKVAALAGATTHVLYSMGTLLVTQSRMTQGVINRLRPPSDADILVPGGTVSILGTTSVRVDDPDRIRPTVAETNLIVEQGSKMIPSLEQTRYIRAYSGVRPLVSQSSGVGDDRTVSRGFVLLDHASDNLDNFATITGGKLTTFRLMAEKTANLVAARLGNKTPCTTKTAPLPSTLDGKWTEPGIAPSVWFAKPAGKKDKILCECEMIPESTIDAIATALRNSNETPNLLTIGRRSRLGKGPCQGAFCSTRVLAHMYNQGALSGPGGVDDIKAFLDERWKGQQAIFWGDQLVQAELTEAMHCGLFDLELAQPGDHGHDH</sequence>
<keyword evidence="3 6" id="KW-0285">Flavoprotein</keyword>
<feature type="domain" description="FAD dependent oxidoreductase" evidence="7">
    <location>
        <begin position="17"/>
        <end position="342"/>
    </location>
</feature>
<dbReference type="EMBL" id="CP001087">
    <property type="protein sequence ID" value="ACN17287.1"/>
    <property type="molecule type" value="Genomic_DNA"/>
</dbReference>
<evidence type="ECO:0000256" key="1">
    <source>
        <dbReference type="ARBA" id="ARBA00001974"/>
    </source>
</evidence>
<dbReference type="PANTHER" id="PTHR11985">
    <property type="entry name" value="GLYCEROL-3-PHOSPHATE DEHYDROGENASE"/>
    <property type="match status" value="1"/>
</dbReference>
<keyword evidence="9" id="KW-1185">Reference proteome</keyword>
<dbReference type="GO" id="GO:0004368">
    <property type="term" value="F:glycerol-3-phosphate dehydrogenase (quinone) activity"/>
    <property type="evidence" value="ECO:0007669"/>
    <property type="project" value="UniProtKB-EC"/>
</dbReference>
<dbReference type="Proteomes" id="UP000000442">
    <property type="component" value="Chromosome"/>
</dbReference>
<comment type="catalytic activity">
    <reaction evidence="6">
        <text>a quinone + sn-glycerol 3-phosphate = dihydroxyacetone phosphate + a quinol</text>
        <dbReference type="Rhea" id="RHEA:18977"/>
        <dbReference type="ChEBI" id="CHEBI:24646"/>
        <dbReference type="ChEBI" id="CHEBI:57597"/>
        <dbReference type="ChEBI" id="CHEBI:57642"/>
        <dbReference type="ChEBI" id="CHEBI:132124"/>
        <dbReference type="EC" id="1.1.5.3"/>
    </reaction>
</comment>
<name>C0QD55_DESAH</name>
<dbReference type="GO" id="GO:0046168">
    <property type="term" value="P:glycerol-3-phosphate catabolic process"/>
    <property type="evidence" value="ECO:0007669"/>
    <property type="project" value="TreeGrafter"/>
</dbReference>
<dbReference type="GO" id="GO:0009331">
    <property type="term" value="C:glycerol-3-phosphate dehydrogenase (FAD) complex"/>
    <property type="evidence" value="ECO:0007669"/>
    <property type="project" value="UniProtKB-UniRule"/>
</dbReference>
<evidence type="ECO:0000256" key="3">
    <source>
        <dbReference type="ARBA" id="ARBA00022630"/>
    </source>
</evidence>
<dbReference type="KEGG" id="dat:HRM2_42310"/>
<dbReference type="SUPFAM" id="SSF54373">
    <property type="entry name" value="FAD-linked reductases, C-terminal domain"/>
    <property type="match status" value="1"/>
</dbReference>
<dbReference type="InterPro" id="IPR036188">
    <property type="entry name" value="FAD/NAD-bd_sf"/>
</dbReference>
<evidence type="ECO:0000256" key="2">
    <source>
        <dbReference type="ARBA" id="ARBA00007330"/>
    </source>
</evidence>
<evidence type="ECO:0000313" key="8">
    <source>
        <dbReference type="EMBL" id="ACN17287.1"/>
    </source>
</evidence>
<comment type="cofactor">
    <cofactor evidence="1 6">
        <name>FAD</name>
        <dbReference type="ChEBI" id="CHEBI:57692"/>
    </cofactor>
</comment>
<keyword evidence="5 6" id="KW-0560">Oxidoreductase</keyword>
<dbReference type="Pfam" id="PF01266">
    <property type="entry name" value="DAO"/>
    <property type="match status" value="1"/>
</dbReference>
<dbReference type="eggNOG" id="COG0578">
    <property type="taxonomic scope" value="Bacteria"/>
</dbReference>
<dbReference type="Gene3D" id="1.10.10.1100">
    <property type="entry name" value="BFD-like [2Fe-2S]-binding domain"/>
    <property type="match status" value="1"/>
</dbReference>
<protein>
    <recommendedName>
        <fullName evidence="6">Glycerol-3-phosphate dehydrogenase</fullName>
        <ecNumber evidence="6">1.1.5.3</ecNumber>
    </recommendedName>
</protein>
<evidence type="ECO:0000256" key="4">
    <source>
        <dbReference type="ARBA" id="ARBA00022827"/>
    </source>
</evidence>
<dbReference type="Gene3D" id="3.50.50.60">
    <property type="entry name" value="FAD/NAD(P)-binding domain"/>
    <property type="match status" value="3"/>
</dbReference>
<dbReference type="PANTHER" id="PTHR11985:SF35">
    <property type="entry name" value="ANAEROBIC GLYCEROL-3-PHOSPHATE DEHYDROGENASE SUBUNIT A"/>
    <property type="match status" value="1"/>
</dbReference>
<keyword evidence="4" id="KW-0274">FAD</keyword>
<organism evidence="8 9">
    <name type="scientific">Desulforapulum autotrophicum (strain ATCC 43914 / DSM 3382 / VKM B-1955 / HRM2)</name>
    <name type="common">Desulfobacterium autotrophicum</name>
    <dbReference type="NCBI Taxonomy" id="177437"/>
    <lineage>
        <taxon>Bacteria</taxon>
        <taxon>Pseudomonadati</taxon>
        <taxon>Thermodesulfobacteriota</taxon>
        <taxon>Desulfobacteria</taxon>
        <taxon>Desulfobacterales</taxon>
        <taxon>Desulfobacteraceae</taxon>
        <taxon>Desulforapulum</taxon>
    </lineage>
</organism>
<comment type="similarity">
    <text evidence="2 6">Belongs to the FAD-dependent glycerol-3-phosphate dehydrogenase family.</text>
</comment>
<dbReference type="STRING" id="177437.HRM2_42310"/>